<proteinExistence type="predicted"/>
<evidence type="ECO:0000256" key="1">
    <source>
        <dbReference type="SAM" id="MobiDB-lite"/>
    </source>
</evidence>
<protein>
    <submittedName>
        <fullName evidence="2">Uncharacterized protein</fullName>
    </submittedName>
</protein>
<organism evidence="2 3">
    <name type="scientific">Saccharothrix coeruleofusca</name>
    <dbReference type="NCBI Taxonomy" id="33919"/>
    <lineage>
        <taxon>Bacteria</taxon>
        <taxon>Bacillati</taxon>
        <taxon>Actinomycetota</taxon>
        <taxon>Actinomycetes</taxon>
        <taxon>Pseudonocardiales</taxon>
        <taxon>Pseudonocardiaceae</taxon>
        <taxon>Saccharothrix</taxon>
    </lineage>
</organism>
<sequence length="75" mass="8140">MIESSPSALPVGSRDFPQTNHAPLARVGHPVHQIGAFFRPARACKYYPTPAKGPVTTTRLKARRVVVTGPREPHG</sequence>
<dbReference type="EMBL" id="BMRG01000001">
    <property type="protein sequence ID" value="GGP34531.1"/>
    <property type="molecule type" value="Genomic_DNA"/>
</dbReference>
<accession>A0A918AGQ0</accession>
<keyword evidence="3" id="KW-1185">Reference proteome</keyword>
<evidence type="ECO:0000313" key="2">
    <source>
        <dbReference type="EMBL" id="GGP34531.1"/>
    </source>
</evidence>
<reference evidence="2" key="1">
    <citation type="journal article" date="2014" name="Int. J. Syst. Evol. Microbiol.">
        <title>Complete genome sequence of Corynebacterium casei LMG S-19264T (=DSM 44701T), isolated from a smear-ripened cheese.</title>
        <authorList>
            <consortium name="US DOE Joint Genome Institute (JGI-PGF)"/>
            <person name="Walter F."/>
            <person name="Albersmeier A."/>
            <person name="Kalinowski J."/>
            <person name="Ruckert C."/>
        </authorList>
    </citation>
    <scope>NUCLEOTIDE SEQUENCE</scope>
    <source>
        <strain evidence="2">JCM 3313</strain>
    </source>
</reference>
<gene>
    <name evidence="2" type="ORF">GCM10010185_01460</name>
</gene>
<reference evidence="2" key="2">
    <citation type="submission" date="2020-09" db="EMBL/GenBank/DDBJ databases">
        <authorList>
            <person name="Sun Q."/>
            <person name="Ohkuma M."/>
        </authorList>
    </citation>
    <scope>NUCLEOTIDE SEQUENCE</scope>
    <source>
        <strain evidence="2">JCM 3313</strain>
    </source>
</reference>
<comment type="caution">
    <text evidence="2">The sequence shown here is derived from an EMBL/GenBank/DDBJ whole genome shotgun (WGS) entry which is preliminary data.</text>
</comment>
<dbReference type="AlphaFoldDB" id="A0A918AGQ0"/>
<evidence type="ECO:0000313" key="3">
    <source>
        <dbReference type="Proteomes" id="UP000639606"/>
    </source>
</evidence>
<name>A0A918AGQ0_9PSEU</name>
<feature type="region of interest" description="Disordered" evidence="1">
    <location>
        <begin position="1"/>
        <end position="24"/>
    </location>
</feature>
<dbReference type="Proteomes" id="UP000639606">
    <property type="component" value="Unassembled WGS sequence"/>
</dbReference>